<evidence type="ECO:0000313" key="3">
    <source>
        <dbReference type="Proteomes" id="UP000229699"/>
    </source>
</evidence>
<sequence>MDTTQLLLSTAVTITTILLIIISVQLISLLKQLKKDHGKGANLVVKSPENPPAGGKKEKTTKKRINLTTLLEKMKNHISHPKSSKKTFFKSS</sequence>
<evidence type="ECO:0000256" key="1">
    <source>
        <dbReference type="SAM" id="Phobius"/>
    </source>
</evidence>
<dbReference type="EMBL" id="PCTC01000004">
    <property type="protein sequence ID" value="PIP63875.1"/>
    <property type="molecule type" value="Genomic_DNA"/>
</dbReference>
<dbReference type="AlphaFoldDB" id="A0A2H0C1R7"/>
<evidence type="ECO:0000313" key="2">
    <source>
        <dbReference type="EMBL" id="PIP63875.1"/>
    </source>
</evidence>
<keyword evidence="1" id="KW-1133">Transmembrane helix</keyword>
<gene>
    <name evidence="2" type="ORF">COW97_00140</name>
</gene>
<keyword evidence="1" id="KW-0472">Membrane</keyword>
<reference evidence="2 3" key="1">
    <citation type="submission" date="2017-09" db="EMBL/GenBank/DDBJ databases">
        <title>Depth-based differentiation of microbial function through sediment-hosted aquifers and enrichment of novel symbionts in the deep terrestrial subsurface.</title>
        <authorList>
            <person name="Probst A.J."/>
            <person name="Ladd B."/>
            <person name="Jarett J.K."/>
            <person name="Geller-Mcgrath D.E."/>
            <person name="Sieber C.M."/>
            <person name="Emerson J.B."/>
            <person name="Anantharaman K."/>
            <person name="Thomas B.C."/>
            <person name="Malmstrom R."/>
            <person name="Stieglmeier M."/>
            <person name="Klingl A."/>
            <person name="Woyke T."/>
            <person name="Ryan C.M."/>
            <person name="Banfield J.F."/>
        </authorList>
    </citation>
    <scope>NUCLEOTIDE SEQUENCE [LARGE SCALE GENOMIC DNA]</scope>
    <source>
        <strain evidence="2">CG22_combo_CG10-13_8_21_14_all_34_12</strain>
    </source>
</reference>
<organism evidence="2 3">
    <name type="scientific">Candidatus Roizmanbacteria bacterium CG22_combo_CG10-13_8_21_14_all_34_12</name>
    <dbReference type="NCBI Taxonomy" id="1974860"/>
    <lineage>
        <taxon>Bacteria</taxon>
        <taxon>Candidatus Roizmaniibacteriota</taxon>
    </lineage>
</organism>
<feature type="transmembrane region" description="Helical" evidence="1">
    <location>
        <begin position="6"/>
        <end position="30"/>
    </location>
</feature>
<comment type="caution">
    <text evidence="2">The sequence shown here is derived from an EMBL/GenBank/DDBJ whole genome shotgun (WGS) entry which is preliminary data.</text>
</comment>
<protein>
    <submittedName>
        <fullName evidence="2">Uncharacterized protein</fullName>
    </submittedName>
</protein>
<dbReference type="Proteomes" id="UP000229699">
    <property type="component" value="Unassembled WGS sequence"/>
</dbReference>
<proteinExistence type="predicted"/>
<accession>A0A2H0C1R7</accession>
<name>A0A2H0C1R7_9BACT</name>
<keyword evidence="1" id="KW-0812">Transmembrane</keyword>